<dbReference type="InParanoid" id="A0A1E7FUC4"/>
<organism evidence="1 2">
    <name type="scientific">Fragilariopsis cylindrus CCMP1102</name>
    <dbReference type="NCBI Taxonomy" id="635003"/>
    <lineage>
        <taxon>Eukaryota</taxon>
        <taxon>Sar</taxon>
        <taxon>Stramenopiles</taxon>
        <taxon>Ochrophyta</taxon>
        <taxon>Bacillariophyta</taxon>
        <taxon>Bacillariophyceae</taxon>
        <taxon>Bacillariophycidae</taxon>
        <taxon>Bacillariales</taxon>
        <taxon>Bacillariaceae</taxon>
        <taxon>Fragilariopsis</taxon>
    </lineage>
</organism>
<accession>A0A1E7FUC4</accession>
<gene>
    <name evidence="1" type="ORF">FRACYDRAFT_231879</name>
</gene>
<dbReference type="EMBL" id="KV784353">
    <property type="protein sequence ID" value="OEU21734.1"/>
    <property type="molecule type" value="Genomic_DNA"/>
</dbReference>
<protein>
    <submittedName>
        <fullName evidence="1">Uncharacterized protein</fullName>
    </submittedName>
</protein>
<evidence type="ECO:0000313" key="2">
    <source>
        <dbReference type="Proteomes" id="UP000095751"/>
    </source>
</evidence>
<sequence length="426" mass="47521">MKNLSFQDLGIMGFASCATETVKAWVLENEFISVKGVLLGGNLMGFVDKETKEEYLWLNKEGAVGYGAGSNAFPLARGLFLHGGIRMAAVTAEHGLYYDTEWDLDLETSASGDSASLIFSIKDTDKAREDLNDTLSTGGFSSWDDTEPMKNYPVTNANFIFKVTLKKGEKFVRTECIVDNTTTEPIQAEAWMPQTWPITEDSQIISHQKKRRIKGQSGAYVTDSWVMTEMINDKFVTSDMKLGTDQNLPQYDGSEPYFTNGKEGPKNGWEIAFPPTPLDGQCDMNYPLQWPSAAGGILYDYPYMDGNYHAVSFGDGRGVAYVSNESTPKSPRFTKMWSWGALSLFDRDKAAMKDPPLAAGRPKTEYYEPWASAFNSAFFELYQFPPGKSSWEARFVPIAKGLNKDMKQHELRTVVDDAVKDAVESL</sequence>
<reference evidence="1 2" key="1">
    <citation type="submission" date="2016-09" db="EMBL/GenBank/DDBJ databases">
        <title>Extensive genetic diversity and differential bi-allelic expression allows diatom success in the polar Southern Ocean.</title>
        <authorList>
            <consortium name="DOE Joint Genome Institute"/>
            <person name="Mock T."/>
            <person name="Otillar R.P."/>
            <person name="Strauss J."/>
            <person name="Dupont C."/>
            <person name="Frickenhaus S."/>
            <person name="Maumus F."/>
            <person name="Mcmullan M."/>
            <person name="Sanges R."/>
            <person name="Schmutz J."/>
            <person name="Toseland A."/>
            <person name="Valas R."/>
            <person name="Veluchamy A."/>
            <person name="Ward B.J."/>
            <person name="Allen A."/>
            <person name="Barry K."/>
            <person name="Falciatore A."/>
            <person name="Ferrante M."/>
            <person name="Fortunato A.E."/>
            <person name="Gloeckner G."/>
            <person name="Gruber A."/>
            <person name="Hipkin R."/>
            <person name="Janech M."/>
            <person name="Kroth P."/>
            <person name="Leese F."/>
            <person name="Lindquist E."/>
            <person name="Lyon B.R."/>
            <person name="Martin J."/>
            <person name="Mayer C."/>
            <person name="Parker M."/>
            <person name="Quesneville H."/>
            <person name="Raymond J."/>
            <person name="Uhlig C."/>
            <person name="Valentin K.U."/>
            <person name="Worden A.Z."/>
            <person name="Armbrust E.V."/>
            <person name="Bowler C."/>
            <person name="Green B."/>
            <person name="Moulton V."/>
            <person name="Van Oosterhout C."/>
            <person name="Grigoriev I."/>
        </authorList>
    </citation>
    <scope>NUCLEOTIDE SEQUENCE [LARGE SCALE GENOMIC DNA]</scope>
    <source>
        <strain evidence="1 2">CCMP1102</strain>
    </source>
</reference>
<dbReference type="InterPro" id="IPR014718">
    <property type="entry name" value="GH-type_carb-bd"/>
</dbReference>
<evidence type="ECO:0000313" key="1">
    <source>
        <dbReference type="EMBL" id="OEU21734.1"/>
    </source>
</evidence>
<keyword evidence="2" id="KW-1185">Reference proteome</keyword>
<dbReference type="KEGG" id="fcy:FRACYDRAFT_231879"/>
<dbReference type="SUPFAM" id="SSF74650">
    <property type="entry name" value="Galactose mutarotase-like"/>
    <property type="match status" value="1"/>
</dbReference>
<dbReference type="OrthoDB" id="39045at2759"/>
<dbReference type="GO" id="GO:0005975">
    <property type="term" value="P:carbohydrate metabolic process"/>
    <property type="evidence" value="ECO:0007669"/>
    <property type="project" value="InterPro"/>
</dbReference>
<dbReference type="InterPro" id="IPR011013">
    <property type="entry name" value="Gal_mutarotase_sf_dom"/>
</dbReference>
<dbReference type="GO" id="GO:0030246">
    <property type="term" value="F:carbohydrate binding"/>
    <property type="evidence" value="ECO:0007669"/>
    <property type="project" value="InterPro"/>
</dbReference>
<dbReference type="GO" id="GO:0003824">
    <property type="term" value="F:catalytic activity"/>
    <property type="evidence" value="ECO:0007669"/>
    <property type="project" value="InterPro"/>
</dbReference>
<dbReference type="Gene3D" id="2.70.98.10">
    <property type="match status" value="1"/>
</dbReference>
<name>A0A1E7FUC4_9STRA</name>
<proteinExistence type="predicted"/>
<dbReference type="AlphaFoldDB" id="A0A1E7FUC4"/>
<dbReference type="Proteomes" id="UP000095751">
    <property type="component" value="Unassembled WGS sequence"/>
</dbReference>